<sequence>MENHGDSHWSATSEETIDLVMFSHQDREEDHLSTVIPADKSRAIIIHPLAKKLTQRIPCKLHGHLSVHATSSCPSPALVPLA</sequence>
<name>A0A438IUZ1_VITVI</name>
<dbReference type="EMBL" id="QGNW01000081">
    <property type="protein sequence ID" value="RVX00558.1"/>
    <property type="molecule type" value="Genomic_DNA"/>
</dbReference>
<evidence type="ECO:0000313" key="2">
    <source>
        <dbReference type="Proteomes" id="UP000288805"/>
    </source>
</evidence>
<accession>A0A438IUZ1</accession>
<protein>
    <submittedName>
        <fullName evidence="1">Uncharacterized protein</fullName>
    </submittedName>
</protein>
<dbReference type="Proteomes" id="UP000288805">
    <property type="component" value="Unassembled WGS sequence"/>
</dbReference>
<dbReference type="AlphaFoldDB" id="A0A438IUZ1"/>
<gene>
    <name evidence="1" type="ORF">CK203_036908</name>
</gene>
<organism evidence="1 2">
    <name type="scientific">Vitis vinifera</name>
    <name type="common">Grape</name>
    <dbReference type="NCBI Taxonomy" id="29760"/>
    <lineage>
        <taxon>Eukaryota</taxon>
        <taxon>Viridiplantae</taxon>
        <taxon>Streptophyta</taxon>
        <taxon>Embryophyta</taxon>
        <taxon>Tracheophyta</taxon>
        <taxon>Spermatophyta</taxon>
        <taxon>Magnoliopsida</taxon>
        <taxon>eudicotyledons</taxon>
        <taxon>Gunneridae</taxon>
        <taxon>Pentapetalae</taxon>
        <taxon>rosids</taxon>
        <taxon>Vitales</taxon>
        <taxon>Vitaceae</taxon>
        <taxon>Viteae</taxon>
        <taxon>Vitis</taxon>
    </lineage>
</organism>
<comment type="caution">
    <text evidence="1">The sequence shown here is derived from an EMBL/GenBank/DDBJ whole genome shotgun (WGS) entry which is preliminary data.</text>
</comment>
<reference evidence="1 2" key="1">
    <citation type="journal article" date="2018" name="PLoS Genet.">
        <title>Population sequencing reveals clonal diversity and ancestral inbreeding in the grapevine cultivar Chardonnay.</title>
        <authorList>
            <person name="Roach M.J."/>
            <person name="Johnson D.L."/>
            <person name="Bohlmann J."/>
            <person name="van Vuuren H.J."/>
            <person name="Jones S.J."/>
            <person name="Pretorius I.S."/>
            <person name="Schmidt S.A."/>
            <person name="Borneman A.R."/>
        </authorList>
    </citation>
    <scope>NUCLEOTIDE SEQUENCE [LARGE SCALE GENOMIC DNA]</scope>
    <source>
        <strain evidence="2">cv. Chardonnay</strain>
        <tissue evidence="1">Leaf</tissue>
    </source>
</reference>
<evidence type="ECO:0000313" key="1">
    <source>
        <dbReference type="EMBL" id="RVX00558.1"/>
    </source>
</evidence>
<proteinExistence type="predicted"/>